<accession>A0A561SI16</accession>
<dbReference type="OrthoDB" id="3515437at2"/>
<proteinExistence type="predicted"/>
<sequence length="169" mass="17885">MTGDWTPASRARLALAFEACELSDLARAVVAIGEDELRTDGATGSPGAALADAVGVLAAAHRILEAAVVFERAAGAGWPLVGEVMGVPAAEAQERFAGAEARFRERLRSAEEDSAAGAPGEMRWWRAHLVREPREAAQDLDDWALRHADRDDLGAAPVSGRLARFDPGC</sequence>
<protein>
    <submittedName>
        <fullName evidence="1">Uncharacterized protein</fullName>
    </submittedName>
</protein>
<evidence type="ECO:0000313" key="2">
    <source>
        <dbReference type="Proteomes" id="UP000321261"/>
    </source>
</evidence>
<dbReference type="AlphaFoldDB" id="A0A561SI16"/>
<comment type="caution">
    <text evidence="1">The sequence shown here is derived from an EMBL/GenBank/DDBJ whole genome shotgun (WGS) entry which is preliminary data.</text>
</comment>
<reference evidence="1 2" key="1">
    <citation type="submission" date="2019-06" db="EMBL/GenBank/DDBJ databases">
        <title>Sequencing the genomes of 1000 actinobacteria strains.</title>
        <authorList>
            <person name="Klenk H.-P."/>
        </authorList>
    </citation>
    <scope>NUCLEOTIDE SEQUENCE [LARGE SCALE GENOMIC DNA]</scope>
    <source>
        <strain evidence="1 2">DSM 45671</strain>
    </source>
</reference>
<dbReference type="RefSeq" id="WP_147253891.1">
    <property type="nucleotide sequence ID" value="NZ_VIWU01000001.1"/>
</dbReference>
<organism evidence="1 2">
    <name type="scientific">Pseudonocardia hierapolitana</name>
    <dbReference type="NCBI Taxonomy" id="1128676"/>
    <lineage>
        <taxon>Bacteria</taxon>
        <taxon>Bacillati</taxon>
        <taxon>Actinomycetota</taxon>
        <taxon>Actinomycetes</taxon>
        <taxon>Pseudonocardiales</taxon>
        <taxon>Pseudonocardiaceae</taxon>
        <taxon>Pseudonocardia</taxon>
    </lineage>
</organism>
<evidence type="ECO:0000313" key="1">
    <source>
        <dbReference type="EMBL" id="TWF74538.1"/>
    </source>
</evidence>
<gene>
    <name evidence="1" type="ORF">FHX44_11419</name>
</gene>
<dbReference type="EMBL" id="VIWU01000001">
    <property type="protein sequence ID" value="TWF74538.1"/>
    <property type="molecule type" value="Genomic_DNA"/>
</dbReference>
<dbReference type="Proteomes" id="UP000321261">
    <property type="component" value="Unassembled WGS sequence"/>
</dbReference>
<name>A0A561SI16_9PSEU</name>
<keyword evidence="2" id="KW-1185">Reference proteome</keyword>